<keyword evidence="2" id="KW-1185">Reference proteome</keyword>
<protein>
    <submittedName>
        <fullName evidence="1">Uncharacterized protein</fullName>
    </submittedName>
</protein>
<gene>
    <name evidence="1" type="ORF">PTT_15825</name>
</gene>
<sequence>MNRATAAATITKKLFQREVVSGSNKYFIYVAETNVKAGYQRIVSAIEPKLLEETIDKVERALKNNTLLSPGHASIAHDIIVASMPHTSDDPNRHSTVFVHDRTGKHIAVGHVTDDPDKQQLAKEEPL</sequence>
<dbReference type="Proteomes" id="UP000001067">
    <property type="component" value="Unassembled WGS sequence"/>
</dbReference>
<proteinExistence type="predicted"/>
<dbReference type="EMBL" id="GL536440">
    <property type="protein sequence ID" value="EFQ88339.1"/>
    <property type="molecule type" value="Genomic_DNA"/>
</dbReference>
<dbReference type="HOGENOM" id="CLU_1971641_0_0_1"/>
<dbReference type="AlphaFoldDB" id="E3S114"/>
<evidence type="ECO:0000313" key="1">
    <source>
        <dbReference type="EMBL" id="EFQ88339.1"/>
    </source>
</evidence>
<dbReference type="OrthoDB" id="3784779at2759"/>
<dbReference type="eggNOG" id="ENOG502T670">
    <property type="taxonomic scope" value="Eukaryota"/>
</dbReference>
<organism evidence="2">
    <name type="scientific">Pyrenophora teres f. teres (strain 0-1)</name>
    <name type="common">Barley net blotch fungus</name>
    <name type="synonym">Drechslera teres f. teres</name>
    <dbReference type="NCBI Taxonomy" id="861557"/>
    <lineage>
        <taxon>Eukaryota</taxon>
        <taxon>Fungi</taxon>
        <taxon>Dikarya</taxon>
        <taxon>Ascomycota</taxon>
        <taxon>Pezizomycotina</taxon>
        <taxon>Dothideomycetes</taxon>
        <taxon>Pleosporomycetidae</taxon>
        <taxon>Pleosporales</taxon>
        <taxon>Pleosporineae</taxon>
        <taxon>Pleosporaceae</taxon>
        <taxon>Pyrenophora</taxon>
    </lineage>
</organism>
<evidence type="ECO:0000313" key="2">
    <source>
        <dbReference type="Proteomes" id="UP000001067"/>
    </source>
</evidence>
<accession>E3S114</accession>
<name>E3S114_PYRTT</name>
<dbReference type="KEGG" id="pte:PTT_15825"/>
<reference evidence="1 2" key="1">
    <citation type="journal article" date="2010" name="Genome Biol.">
        <title>A first genome assembly of the barley fungal pathogen Pyrenophora teres f. teres.</title>
        <authorList>
            <person name="Ellwood S.R."/>
            <person name="Liu Z."/>
            <person name="Syme R.A."/>
            <person name="Lai Z."/>
            <person name="Hane J.K."/>
            <person name="Keiper F."/>
            <person name="Moffat C.S."/>
            <person name="Oliver R.P."/>
            <person name="Friesen T.L."/>
        </authorList>
    </citation>
    <scope>NUCLEOTIDE SEQUENCE [LARGE SCALE GENOMIC DNA]</scope>
    <source>
        <strain evidence="1 2">0-1</strain>
    </source>
</reference>